<reference evidence="1 2" key="1">
    <citation type="submission" date="2019-02" db="EMBL/GenBank/DDBJ databases">
        <title>Current taxonomic status of genus Agrobacterium and description of Agrobacterium cavarae sp. nov. isolated from maize roots.</title>
        <authorList>
            <person name="Flores-Felix J.D."/>
            <person name="Menendez E."/>
            <person name="Ramirez-Bahena M.H."/>
            <person name="Garcia-Fraile P."/>
            <person name="Velazquez E."/>
        </authorList>
    </citation>
    <scope>NUCLEOTIDE SEQUENCE [LARGE SCALE GENOMIC DNA]</scope>
    <source>
        <strain evidence="1 2">RZME10</strain>
    </source>
</reference>
<organism evidence="1 2">
    <name type="scientific">Agrobacterium cavarae</name>
    <dbReference type="NCBI Taxonomy" id="2528239"/>
    <lineage>
        <taxon>Bacteria</taxon>
        <taxon>Pseudomonadati</taxon>
        <taxon>Pseudomonadota</taxon>
        <taxon>Alphaproteobacteria</taxon>
        <taxon>Hyphomicrobiales</taxon>
        <taxon>Rhizobiaceae</taxon>
        <taxon>Rhizobium/Agrobacterium group</taxon>
        <taxon>Agrobacterium</taxon>
    </lineage>
</organism>
<name>A0ABY1YDC1_9HYPH</name>
<evidence type="ECO:0000313" key="1">
    <source>
        <dbReference type="EMBL" id="TBN16947.1"/>
    </source>
</evidence>
<dbReference type="EMBL" id="SISF01000023">
    <property type="protein sequence ID" value="TBN16947.1"/>
    <property type="molecule type" value="Genomic_DNA"/>
</dbReference>
<dbReference type="Proteomes" id="UP000294239">
    <property type="component" value="Unassembled WGS sequence"/>
</dbReference>
<keyword evidence="2" id="KW-1185">Reference proteome</keyword>
<gene>
    <name evidence="1" type="ORF">EYC79_03810</name>
</gene>
<evidence type="ECO:0000313" key="2">
    <source>
        <dbReference type="Proteomes" id="UP000294239"/>
    </source>
</evidence>
<dbReference type="GeneID" id="301040300"/>
<sequence>METWFTVLVAFLAACFTGMQWFVARQQFVLALFDRRFAAYNAVLDSVRPVQAKGNADENDINQFKIAAHNSKFLFGSDVSDYLSGMLTTIAQLKYGNTIYKTADPKAGSAPDIMLEANLKLVEFFDKYPLLCQPYMIMPERRFRNPIEWASDLTKVRKNYGGESQKIQ</sequence>
<accession>A0ABY1YDC1</accession>
<proteinExistence type="predicted"/>
<comment type="caution">
    <text evidence="1">The sequence shown here is derived from an EMBL/GenBank/DDBJ whole genome shotgun (WGS) entry which is preliminary data.</text>
</comment>
<protein>
    <submittedName>
        <fullName evidence="1">Uncharacterized protein</fullName>
    </submittedName>
</protein>
<dbReference type="RefSeq" id="WP_130977187.1">
    <property type="nucleotide sequence ID" value="NZ_SISF01000023.1"/>
</dbReference>